<organism evidence="1 2">
    <name type="scientific">Candidatus Desulfatibia vada</name>
    <dbReference type="NCBI Taxonomy" id="2841696"/>
    <lineage>
        <taxon>Bacteria</taxon>
        <taxon>Pseudomonadati</taxon>
        <taxon>Thermodesulfobacteriota</taxon>
        <taxon>Desulfobacteria</taxon>
        <taxon>Desulfobacterales</taxon>
        <taxon>Desulfobacterales incertae sedis</taxon>
        <taxon>Candidatus Desulfatibia</taxon>
    </lineage>
</organism>
<dbReference type="EMBL" id="JACNIG010000319">
    <property type="protein sequence ID" value="MBC8433684.1"/>
    <property type="molecule type" value="Genomic_DNA"/>
</dbReference>
<name>A0A8J6TLS5_9BACT</name>
<proteinExistence type="predicted"/>
<dbReference type="AlphaFoldDB" id="A0A8J6TLS5"/>
<protein>
    <submittedName>
        <fullName evidence="1">Penicillin-binding protein activator LpoB</fullName>
    </submittedName>
</protein>
<dbReference type="InterPro" id="IPR014094">
    <property type="entry name" value="LpoB"/>
</dbReference>
<accession>A0A8J6TLS5</accession>
<dbReference type="PROSITE" id="PS51257">
    <property type="entry name" value="PROKAR_LIPOPROTEIN"/>
    <property type="match status" value="1"/>
</dbReference>
<dbReference type="Proteomes" id="UP000605201">
    <property type="component" value="Unassembled WGS sequence"/>
</dbReference>
<evidence type="ECO:0000313" key="1">
    <source>
        <dbReference type="EMBL" id="MBC8433684.1"/>
    </source>
</evidence>
<comment type="caution">
    <text evidence="1">The sequence shown here is derived from an EMBL/GenBank/DDBJ whole genome shotgun (WGS) entry which is preliminary data.</text>
</comment>
<dbReference type="Pfam" id="PF13036">
    <property type="entry name" value="LpoB"/>
    <property type="match status" value="1"/>
</dbReference>
<reference evidence="1 2" key="1">
    <citation type="submission" date="2020-08" db="EMBL/GenBank/DDBJ databases">
        <title>Bridging the membrane lipid divide: bacteria of the FCB group superphylum have the potential to synthesize archaeal ether lipids.</title>
        <authorList>
            <person name="Villanueva L."/>
            <person name="Von Meijenfeldt F.A.B."/>
            <person name="Westbye A.B."/>
            <person name="Yadav S."/>
            <person name="Hopmans E.C."/>
            <person name="Dutilh B.E."/>
            <person name="Sinninghe Damste J.S."/>
        </authorList>
    </citation>
    <scope>NUCLEOTIDE SEQUENCE [LARGE SCALE GENOMIC DNA]</scope>
    <source>
        <strain evidence="1">NIOZ-UU17</strain>
    </source>
</reference>
<gene>
    <name evidence="1" type="ORF">H8D96_17380</name>
</gene>
<sequence length="201" mass="23120">MKNRTQTFFVFVFIILLITGCAGTKVVRMEEDTTTDLSGKWNDTDSRLVAEGLINDCLSRPWYNKFSDQSRIPTVIVGEVRNRSHEHINIETFVKDIERSLINSGKVEFVAGKHERIQLRQEKADQMLGNVTEESMKTAGKEIGADLMMIGSINTIADQEGNKRVMFYQIDMELIEIESNRKLWIGDKKIKKYITKSRLKL</sequence>
<evidence type="ECO:0000313" key="2">
    <source>
        <dbReference type="Proteomes" id="UP000605201"/>
    </source>
</evidence>
<dbReference type="Gene3D" id="3.40.50.10610">
    <property type="entry name" value="ABC-type transport auxiliary lipoprotein component"/>
    <property type="match status" value="1"/>
</dbReference>